<dbReference type="Proteomes" id="UP000199114">
    <property type="component" value="Unassembled WGS sequence"/>
</dbReference>
<sequence>MSQSESPIRAMFDAQRTAVKQSQQLFKHGMATQRNVDTMALTGLKGQESLQRQQLELAQAATHGYVSATAAMLPSDDAPEVHRTIDETFGRLKQTHTEFYGALEREMERDVDSANELSTEFVDALDEQTDQLLEMTQSIEDQTVQNVDEFSGQLREQLERTQELQDRLEDQLENQTGDVEDLLERQAEQIEQFQQQLEAQTEAVTQQIPVQGTNEPHTKIETHPEHTLESVDGIDADVREQLSEAGIATIDDLTRAGPEAVAEAADVSESQAEEWIEQAEA</sequence>
<protein>
    <submittedName>
        <fullName evidence="3">Helix-hairpin-helix domain-containing protein</fullName>
    </submittedName>
</protein>
<evidence type="ECO:0000313" key="3">
    <source>
        <dbReference type="EMBL" id="SER23654.1"/>
    </source>
</evidence>
<organism evidence="3 4">
    <name type="scientific">Natrinema salaciae</name>
    <dbReference type="NCBI Taxonomy" id="1186196"/>
    <lineage>
        <taxon>Archaea</taxon>
        <taxon>Methanobacteriati</taxon>
        <taxon>Methanobacteriota</taxon>
        <taxon>Stenosarchaea group</taxon>
        <taxon>Halobacteria</taxon>
        <taxon>Halobacteriales</taxon>
        <taxon>Natrialbaceae</taxon>
        <taxon>Natrinema</taxon>
    </lineage>
</organism>
<keyword evidence="4" id="KW-1185">Reference proteome</keyword>
<proteinExistence type="predicted"/>
<feature type="compositionally biased region" description="Acidic residues" evidence="2">
    <location>
        <begin position="271"/>
        <end position="281"/>
    </location>
</feature>
<dbReference type="SUPFAM" id="SSF69989">
    <property type="entry name" value="C-terminal domain of PLC-beta"/>
    <property type="match status" value="1"/>
</dbReference>
<reference evidence="4" key="1">
    <citation type="submission" date="2016-10" db="EMBL/GenBank/DDBJ databases">
        <authorList>
            <person name="Varghese N."/>
            <person name="Submissions S."/>
        </authorList>
    </citation>
    <scope>NUCLEOTIDE SEQUENCE [LARGE SCALE GENOMIC DNA]</scope>
    <source>
        <strain evidence="4">DSM 25055</strain>
    </source>
</reference>
<accession>A0A1H9MIX6</accession>
<dbReference type="Pfam" id="PF14520">
    <property type="entry name" value="HHH_5"/>
    <property type="match status" value="1"/>
</dbReference>
<evidence type="ECO:0000313" key="4">
    <source>
        <dbReference type="Proteomes" id="UP000199114"/>
    </source>
</evidence>
<gene>
    <name evidence="3" type="ORF">SAMN04489841_3381</name>
</gene>
<feature type="region of interest" description="Disordered" evidence="2">
    <location>
        <begin position="260"/>
        <end position="281"/>
    </location>
</feature>
<dbReference type="Gene3D" id="1.10.150.20">
    <property type="entry name" value="5' to 3' exonuclease, C-terminal subdomain"/>
    <property type="match status" value="1"/>
</dbReference>
<evidence type="ECO:0000256" key="2">
    <source>
        <dbReference type="SAM" id="MobiDB-lite"/>
    </source>
</evidence>
<dbReference type="GO" id="GO:0000166">
    <property type="term" value="F:nucleotide binding"/>
    <property type="evidence" value="ECO:0007669"/>
    <property type="project" value="InterPro"/>
</dbReference>
<evidence type="ECO:0000256" key="1">
    <source>
        <dbReference type="SAM" id="Coils"/>
    </source>
</evidence>
<feature type="compositionally biased region" description="Low complexity" evidence="2">
    <location>
        <begin position="260"/>
        <end position="270"/>
    </location>
</feature>
<dbReference type="Gene3D" id="1.20.120.20">
    <property type="entry name" value="Apolipoprotein"/>
    <property type="match status" value="1"/>
</dbReference>
<name>A0A1H9MIX6_9EURY</name>
<keyword evidence="1" id="KW-0175">Coiled coil</keyword>
<dbReference type="RefSeq" id="WP_245742132.1">
    <property type="nucleotide sequence ID" value="NZ_FOFD01000004.1"/>
</dbReference>
<dbReference type="EMBL" id="FOFD01000004">
    <property type="protein sequence ID" value="SER23654.1"/>
    <property type="molecule type" value="Genomic_DNA"/>
</dbReference>
<dbReference type="AlphaFoldDB" id="A0A1H9MIX6"/>
<feature type="coiled-coil region" evidence="1">
    <location>
        <begin position="147"/>
        <end position="203"/>
    </location>
</feature>
<dbReference type="InterPro" id="IPR010995">
    <property type="entry name" value="DNA_repair_Rad51/TF_NusA_a-hlx"/>
</dbReference>
<dbReference type="SUPFAM" id="SSF47794">
    <property type="entry name" value="Rad51 N-terminal domain-like"/>
    <property type="match status" value="1"/>
</dbReference>